<name>A0A8E2EFJ8_9PEZI</name>
<keyword evidence="2" id="KW-1185">Reference proteome</keyword>
<dbReference type="EMBL" id="KV744869">
    <property type="protein sequence ID" value="OCK83107.1"/>
    <property type="molecule type" value="Genomic_DNA"/>
</dbReference>
<dbReference type="Proteomes" id="UP000250266">
    <property type="component" value="Unassembled WGS sequence"/>
</dbReference>
<accession>A0A8E2EFJ8</accession>
<dbReference type="AlphaFoldDB" id="A0A8E2EFJ8"/>
<dbReference type="Gene3D" id="1.10.510.10">
    <property type="entry name" value="Transferase(Phosphotransferase) domain 1"/>
    <property type="match status" value="1"/>
</dbReference>
<gene>
    <name evidence="1" type="ORF">K432DRAFT_195573</name>
</gene>
<protein>
    <recommendedName>
        <fullName evidence="3">Protein kinase domain-containing protein</fullName>
    </recommendedName>
</protein>
<evidence type="ECO:0000313" key="2">
    <source>
        <dbReference type="Proteomes" id="UP000250266"/>
    </source>
</evidence>
<organism evidence="1 2">
    <name type="scientific">Lepidopterella palustris CBS 459.81</name>
    <dbReference type="NCBI Taxonomy" id="1314670"/>
    <lineage>
        <taxon>Eukaryota</taxon>
        <taxon>Fungi</taxon>
        <taxon>Dikarya</taxon>
        <taxon>Ascomycota</taxon>
        <taxon>Pezizomycotina</taxon>
        <taxon>Dothideomycetes</taxon>
        <taxon>Pleosporomycetidae</taxon>
        <taxon>Mytilinidiales</taxon>
        <taxon>Argynnaceae</taxon>
        <taxon>Lepidopterella</taxon>
    </lineage>
</organism>
<evidence type="ECO:0000313" key="1">
    <source>
        <dbReference type="EMBL" id="OCK83107.1"/>
    </source>
</evidence>
<dbReference type="InterPro" id="IPR011009">
    <property type="entry name" value="Kinase-like_dom_sf"/>
</dbReference>
<dbReference type="OrthoDB" id="4062651at2759"/>
<reference evidence="1 2" key="1">
    <citation type="journal article" date="2016" name="Nat. Commun.">
        <title>Ectomycorrhizal ecology is imprinted in the genome of the dominant symbiotic fungus Cenococcum geophilum.</title>
        <authorList>
            <consortium name="DOE Joint Genome Institute"/>
            <person name="Peter M."/>
            <person name="Kohler A."/>
            <person name="Ohm R.A."/>
            <person name="Kuo A."/>
            <person name="Krutzmann J."/>
            <person name="Morin E."/>
            <person name="Arend M."/>
            <person name="Barry K.W."/>
            <person name="Binder M."/>
            <person name="Choi C."/>
            <person name="Clum A."/>
            <person name="Copeland A."/>
            <person name="Grisel N."/>
            <person name="Haridas S."/>
            <person name="Kipfer T."/>
            <person name="LaButti K."/>
            <person name="Lindquist E."/>
            <person name="Lipzen A."/>
            <person name="Maire R."/>
            <person name="Meier B."/>
            <person name="Mihaltcheva S."/>
            <person name="Molinier V."/>
            <person name="Murat C."/>
            <person name="Poggeler S."/>
            <person name="Quandt C.A."/>
            <person name="Sperisen C."/>
            <person name="Tritt A."/>
            <person name="Tisserant E."/>
            <person name="Crous P.W."/>
            <person name="Henrissat B."/>
            <person name="Nehls U."/>
            <person name="Egli S."/>
            <person name="Spatafora J.W."/>
            <person name="Grigoriev I.V."/>
            <person name="Martin F.M."/>
        </authorList>
    </citation>
    <scope>NUCLEOTIDE SEQUENCE [LARGE SCALE GENOMIC DNA]</scope>
    <source>
        <strain evidence="1 2">CBS 459.81</strain>
    </source>
</reference>
<sequence>MTQLEGRRYLCRGSGGLVEEAMNPSGSFDTCVRKRRSISCNPKQAQKERKMGKHEIQHMEKLTHPHILRIIGAYKDGYGTTRPPYFLLISLVGDDDLESFLTAVHPGSNIRRCLNHFSTEGGYGTGLIAYNQFWHICMVNVSITMILNRELSFTVTNRPSSQI</sequence>
<evidence type="ECO:0008006" key="3">
    <source>
        <dbReference type="Google" id="ProtNLM"/>
    </source>
</evidence>
<dbReference type="SUPFAM" id="SSF56112">
    <property type="entry name" value="Protein kinase-like (PK-like)"/>
    <property type="match status" value="1"/>
</dbReference>
<proteinExistence type="predicted"/>